<evidence type="ECO:0000313" key="3">
    <source>
        <dbReference type="EMBL" id="MBP2387141.1"/>
    </source>
</evidence>
<dbReference type="EMBL" id="JAGIOF010000001">
    <property type="protein sequence ID" value="MBP2387141.1"/>
    <property type="molecule type" value="Genomic_DNA"/>
</dbReference>
<name>A0ABS4XF96_9MICC</name>
<feature type="compositionally biased region" description="Low complexity" evidence="1">
    <location>
        <begin position="378"/>
        <end position="391"/>
    </location>
</feature>
<keyword evidence="2" id="KW-0812">Transmembrane</keyword>
<feature type="compositionally biased region" description="Low complexity" evidence="1">
    <location>
        <begin position="350"/>
        <end position="362"/>
    </location>
</feature>
<organism evidence="3 4">
    <name type="scientific">Paeniglutamicibacter kerguelensis</name>
    <dbReference type="NCBI Taxonomy" id="254788"/>
    <lineage>
        <taxon>Bacteria</taxon>
        <taxon>Bacillati</taxon>
        <taxon>Actinomycetota</taxon>
        <taxon>Actinomycetes</taxon>
        <taxon>Micrococcales</taxon>
        <taxon>Micrococcaceae</taxon>
        <taxon>Paeniglutamicibacter</taxon>
    </lineage>
</organism>
<keyword evidence="2" id="KW-0472">Membrane</keyword>
<evidence type="ECO:0000313" key="4">
    <source>
        <dbReference type="Proteomes" id="UP001296993"/>
    </source>
</evidence>
<dbReference type="Proteomes" id="UP001296993">
    <property type="component" value="Unassembled WGS sequence"/>
</dbReference>
<keyword evidence="2" id="KW-1133">Transmembrane helix</keyword>
<feature type="compositionally biased region" description="Acidic residues" evidence="1">
    <location>
        <begin position="266"/>
        <end position="275"/>
    </location>
</feature>
<gene>
    <name evidence="3" type="ORF">JOF47_002652</name>
</gene>
<feature type="compositionally biased region" description="Low complexity" evidence="1">
    <location>
        <begin position="399"/>
        <end position="409"/>
    </location>
</feature>
<proteinExistence type="predicted"/>
<feature type="region of interest" description="Disordered" evidence="1">
    <location>
        <begin position="245"/>
        <end position="436"/>
    </location>
</feature>
<evidence type="ECO:0000256" key="2">
    <source>
        <dbReference type="SAM" id="Phobius"/>
    </source>
</evidence>
<accession>A0ABS4XF96</accession>
<feature type="region of interest" description="Disordered" evidence="1">
    <location>
        <begin position="183"/>
        <end position="218"/>
    </location>
</feature>
<sequence>MGTQDGNAMTRVKGRVGPLTLRDTFVVVGAVLVLVGSLVPISWTKAISVNMWIFPGLPFHLLVTLLMPLAVGAAFAWRRFTKRTRVRVGSLSLDQFGSVVSLISAAYFFNSYVATMSAAFLLGFVGALAMICGTTLARYFGAFRTDFVPGDEAVISNDVRPVAASKAASAAAAATAASVDSSEGFGASSNPGASPSAPAVPKTAAAPEPEASVEAQPANSLATAGATAGVASAAAAATLAGTAAASEASSEAPEKAVGDEPAAAETEAEELEESSVEAPAAGDRMQESTGTGESEAGPEAVAPATAEAVNENVDAPAAASKVKVPETSDAGESDFPEVSLVQQDAEAESAPAATGLIPAAAPVQSREEAPQAGPVTSANPVAQAAPNATAALSRDELSAQMKAAAASQRAQEDEPFGARSDTAAEEPESSSFWFALNQPRPVYDPRSGARITTLQPGVWILCLEDRGQDYLVNLDGDRPAVLRELDNLQYPEK</sequence>
<keyword evidence="4" id="KW-1185">Reference proteome</keyword>
<feature type="compositionally biased region" description="Low complexity" evidence="1">
    <location>
        <begin position="295"/>
        <end position="313"/>
    </location>
</feature>
<feature type="transmembrane region" description="Helical" evidence="2">
    <location>
        <begin position="53"/>
        <end position="76"/>
    </location>
</feature>
<reference evidence="3 4" key="1">
    <citation type="submission" date="2021-03" db="EMBL/GenBank/DDBJ databases">
        <title>Sequencing the genomes of 1000 actinobacteria strains.</title>
        <authorList>
            <person name="Klenk H.-P."/>
        </authorList>
    </citation>
    <scope>NUCLEOTIDE SEQUENCE [LARGE SCALE GENOMIC DNA]</scope>
    <source>
        <strain evidence="3 4">DSM 15797</strain>
    </source>
</reference>
<evidence type="ECO:0000256" key="1">
    <source>
        <dbReference type="SAM" id="MobiDB-lite"/>
    </source>
</evidence>
<comment type="caution">
    <text evidence="3">The sequence shown here is derived from an EMBL/GenBank/DDBJ whole genome shotgun (WGS) entry which is preliminary data.</text>
</comment>
<dbReference type="RefSeq" id="WP_209999147.1">
    <property type="nucleotide sequence ID" value="NZ_BAAAJY010000005.1"/>
</dbReference>
<feature type="transmembrane region" description="Helical" evidence="2">
    <location>
        <begin position="21"/>
        <end position="41"/>
    </location>
</feature>
<feature type="transmembrane region" description="Helical" evidence="2">
    <location>
        <begin position="115"/>
        <end position="137"/>
    </location>
</feature>
<protein>
    <submittedName>
        <fullName evidence="3">Uncharacterized protein</fullName>
    </submittedName>
</protein>